<dbReference type="OrthoDB" id="2438774at2759"/>
<keyword evidence="2" id="KW-1185">Reference proteome</keyword>
<organism evidence="1 2">
    <name type="scientific">Dentiscutata erythropus</name>
    <dbReference type="NCBI Taxonomy" id="1348616"/>
    <lineage>
        <taxon>Eukaryota</taxon>
        <taxon>Fungi</taxon>
        <taxon>Fungi incertae sedis</taxon>
        <taxon>Mucoromycota</taxon>
        <taxon>Glomeromycotina</taxon>
        <taxon>Glomeromycetes</taxon>
        <taxon>Diversisporales</taxon>
        <taxon>Gigasporaceae</taxon>
        <taxon>Dentiscutata</taxon>
    </lineage>
</organism>
<evidence type="ECO:0000313" key="1">
    <source>
        <dbReference type="EMBL" id="CAG8787196.1"/>
    </source>
</evidence>
<proteinExistence type="predicted"/>
<protein>
    <submittedName>
        <fullName evidence="1">9303_t:CDS:1</fullName>
    </submittedName>
</protein>
<reference evidence="1" key="1">
    <citation type="submission" date="2021-06" db="EMBL/GenBank/DDBJ databases">
        <authorList>
            <person name="Kallberg Y."/>
            <person name="Tangrot J."/>
            <person name="Rosling A."/>
        </authorList>
    </citation>
    <scope>NUCLEOTIDE SEQUENCE</scope>
    <source>
        <strain evidence="1">MA453B</strain>
    </source>
</reference>
<dbReference type="AlphaFoldDB" id="A0A9N9JL49"/>
<dbReference type="EMBL" id="CAJVPY010024735">
    <property type="protein sequence ID" value="CAG8787196.1"/>
    <property type="molecule type" value="Genomic_DNA"/>
</dbReference>
<sequence length="201" mass="23394">MKNELVDRIPIEVASFLQANRITTIQEIPNGDEFLELYASYPRRSANLLTFLKQALERETTETIIDPVVGKCYDVFKDNTVGSSVFQLGDYVMSPTGFKVPREIHIHETNETFNRCERFENKKQYTHKRLLDLGLSIDFPRVFENFNLRHGYSIGSSDNNSNHELEQTFLIERHCFKFTLNIDELKLSQAFKDDIDILPPK</sequence>
<accession>A0A9N9JL49</accession>
<comment type="caution">
    <text evidence="1">The sequence shown here is derived from an EMBL/GenBank/DDBJ whole genome shotgun (WGS) entry which is preliminary data.</text>
</comment>
<gene>
    <name evidence="1" type="ORF">DERYTH_LOCUS20657</name>
</gene>
<name>A0A9N9JL49_9GLOM</name>
<dbReference type="Proteomes" id="UP000789405">
    <property type="component" value="Unassembled WGS sequence"/>
</dbReference>
<evidence type="ECO:0000313" key="2">
    <source>
        <dbReference type="Proteomes" id="UP000789405"/>
    </source>
</evidence>